<dbReference type="HOGENOM" id="CLU_003827_1_1_6"/>
<dbReference type="GO" id="GO:0050660">
    <property type="term" value="F:flavin adenine dinucleotide binding"/>
    <property type="evidence" value="ECO:0007669"/>
    <property type="project" value="InterPro"/>
</dbReference>
<keyword evidence="1" id="KW-0411">Iron-sulfur</keyword>
<dbReference type="GO" id="GO:0046872">
    <property type="term" value="F:metal ion binding"/>
    <property type="evidence" value="ECO:0007669"/>
    <property type="project" value="UniProtKB-KW"/>
</dbReference>
<dbReference type="AlphaFoldDB" id="A4BQ19"/>
<evidence type="ECO:0000313" key="3">
    <source>
        <dbReference type="EMBL" id="EAR22174.1"/>
    </source>
</evidence>
<dbReference type="CDD" id="cd06221">
    <property type="entry name" value="sulfite_reductase_like"/>
    <property type="match status" value="1"/>
</dbReference>
<dbReference type="Pfam" id="PF10418">
    <property type="entry name" value="DHODB_Fe-S_bind"/>
    <property type="match status" value="1"/>
</dbReference>
<organism evidence="3 4">
    <name type="scientific">Nitrococcus mobilis Nb-231</name>
    <dbReference type="NCBI Taxonomy" id="314278"/>
    <lineage>
        <taxon>Bacteria</taxon>
        <taxon>Pseudomonadati</taxon>
        <taxon>Pseudomonadota</taxon>
        <taxon>Gammaproteobacteria</taxon>
        <taxon>Chromatiales</taxon>
        <taxon>Ectothiorhodospiraceae</taxon>
        <taxon>Nitrococcus</taxon>
    </lineage>
</organism>
<dbReference type="InterPro" id="IPR039261">
    <property type="entry name" value="FNR_nucleotide-bd"/>
</dbReference>
<dbReference type="Gene3D" id="2.40.30.10">
    <property type="entry name" value="Translation factors"/>
    <property type="match status" value="1"/>
</dbReference>
<feature type="binding site" evidence="1">
    <location>
        <position position="251"/>
    </location>
    <ligand>
        <name>[2Fe-2S] cluster</name>
        <dbReference type="ChEBI" id="CHEBI:190135"/>
    </ligand>
</feature>
<feature type="binding site" evidence="1">
    <location>
        <position position="248"/>
    </location>
    <ligand>
        <name>[2Fe-2S] cluster</name>
        <dbReference type="ChEBI" id="CHEBI:190135"/>
    </ligand>
</feature>
<dbReference type="InterPro" id="IPR019480">
    <property type="entry name" value="Dihydroorotate_DH_Fe-S-bd"/>
</dbReference>
<dbReference type="EMBL" id="AAOF01000004">
    <property type="protein sequence ID" value="EAR22174.1"/>
    <property type="molecule type" value="Genomic_DNA"/>
</dbReference>
<proteinExistence type="predicted"/>
<dbReference type="SUPFAM" id="SSF52343">
    <property type="entry name" value="Ferredoxin reductase-like, C-terminal NADP-linked domain"/>
    <property type="match status" value="1"/>
</dbReference>
<dbReference type="Proteomes" id="UP000003374">
    <property type="component" value="Unassembled WGS sequence"/>
</dbReference>
<dbReference type="PROSITE" id="PS51384">
    <property type="entry name" value="FAD_FR"/>
    <property type="match status" value="1"/>
</dbReference>
<dbReference type="GO" id="GO:0006221">
    <property type="term" value="P:pyrimidine nucleotide biosynthetic process"/>
    <property type="evidence" value="ECO:0007669"/>
    <property type="project" value="InterPro"/>
</dbReference>
<feature type="binding site" evidence="1">
    <location>
        <position position="243"/>
    </location>
    <ligand>
        <name>[2Fe-2S] cluster</name>
        <dbReference type="ChEBI" id="CHEBI:190135"/>
    </ligand>
</feature>
<name>A4BQ19_9GAMM</name>
<keyword evidence="4" id="KW-1185">Reference proteome</keyword>
<dbReference type="PIRSF" id="PIRSF006816">
    <property type="entry name" value="Cyc3_hyd_g"/>
    <property type="match status" value="1"/>
</dbReference>
<dbReference type="GO" id="GO:0051537">
    <property type="term" value="F:2 iron, 2 sulfur cluster binding"/>
    <property type="evidence" value="ECO:0007669"/>
    <property type="project" value="UniProtKB-KW"/>
</dbReference>
<dbReference type="PANTHER" id="PTHR43513">
    <property type="entry name" value="DIHYDROOROTATE DEHYDROGENASE B (NAD(+)), ELECTRON TRANSFER SUBUNIT"/>
    <property type="match status" value="1"/>
</dbReference>
<feature type="binding site" evidence="1">
    <location>
        <position position="259"/>
    </location>
    <ligand>
        <name>[2Fe-2S] cluster</name>
        <dbReference type="ChEBI" id="CHEBI:190135"/>
    </ligand>
</feature>
<keyword evidence="1" id="KW-0479">Metal-binding</keyword>
<dbReference type="PRINTS" id="PR00371">
    <property type="entry name" value="FPNCR"/>
</dbReference>
<dbReference type="SUPFAM" id="SSF63380">
    <property type="entry name" value="Riboflavin synthase domain-like"/>
    <property type="match status" value="1"/>
</dbReference>
<dbReference type="InterPro" id="IPR012165">
    <property type="entry name" value="Cyt_c3_hydrogenase_gsu"/>
</dbReference>
<accession>A4BQ19</accession>
<dbReference type="Gene3D" id="3.40.50.80">
    <property type="entry name" value="Nucleotide-binding domain of ferredoxin-NADP reductase (FNR) module"/>
    <property type="match status" value="1"/>
</dbReference>
<sequence length="279" mass="30195">MCLPMQSDPMQPVPVRVLTRRREVADTWTLELEPGDAAGRPFAPGQFNMLYVFGVGEIPISLSGDSADPHRQVHTVRAVGPVSRALAALSPAATVGLRGPFGQGWPVEAAAGADVVLIAGGLGLAPLRPALYYILSRRARYGRVALLYGTRSPGDILFRRELERWRRRLDLEAWVTVDYAGSDWVGCVGVVTNLVPSASFDPADTVAFVCGPEVMMRFAVAALQKAGVDDAAIHLSMERNMKCAIGHCGHCQFGPLFVCKDGPVLSFERIRGLLSRKEI</sequence>
<reference evidence="3 4" key="1">
    <citation type="submission" date="2006-02" db="EMBL/GenBank/DDBJ databases">
        <authorList>
            <person name="Waterbury J."/>
            <person name="Ferriera S."/>
            <person name="Johnson J."/>
            <person name="Kravitz S."/>
            <person name="Halpern A."/>
            <person name="Remington K."/>
            <person name="Beeson K."/>
            <person name="Tran B."/>
            <person name="Rogers Y.-H."/>
            <person name="Friedman R."/>
            <person name="Venter J.C."/>
        </authorList>
    </citation>
    <scope>NUCLEOTIDE SEQUENCE [LARGE SCALE GENOMIC DNA]</scope>
    <source>
        <strain evidence="3 4">Nb-231</strain>
    </source>
</reference>
<dbReference type="InterPro" id="IPR017927">
    <property type="entry name" value="FAD-bd_FR_type"/>
</dbReference>
<dbReference type="Pfam" id="PF00175">
    <property type="entry name" value="NAD_binding_1"/>
    <property type="match status" value="1"/>
</dbReference>
<dbReference type="PANTHER" id="PTHR43513:SF1">
    <property type="entry name" value="ANAEROBIC SULFITE REDUCTASE SUBUNIT B"/>
    <property type="match status" value="1"/>
</dbReference>
<dbReference type="eggNOG" id="COG0543">
    <property type="taxonomic scope" value="Bacteria"/>
</dbReference>
<evidence type="ECO:0000256" key="1">
    <source>
        <dbReference type="PIRSR" id="PIRSR006816-2"/>
    </source>
</evidence>
<dbReference type="InterPro" id="IPR001709">
    <property type="entry name" value="Flavoprot_Pyr_Nucl_cyt_Rdtase"/>
</dbReference>
<protein>
    <recommendedName>
        <fullName evidence="2">FAD-binding FR-type domain-containing protein</fullName>
    </recommendedName>
</protein>
<comment type="cofactor">
    <cofactor evidence="1">
        <name>[2Fe-2S] cluster</name>
        <dbReference type="ChEBI" id="CHEBI:190135"/>
    </cofactor>
    <text evidence="1">Binds 1 [2Fe-2S] cluster per subunit.</text>
</comment>
<dbReference type="GO" id="GO:0016491">
    <property type="term" value="F:oxidoreductase activity"/>
    <property type="evidence" value="ECO:0007669"/>
    <property type="project" value="InterPro"/>
</dbReference>
<evidence type="ECO:0000259" key="2">
    <source>
        <dbReference type="PROSITE" id="PS51384"/>
    </source>
</evidence>
<dbReference type="InterPro" id="IPR050353">
    <property type="entry name" value="PyrK_electron_transfer"/>
</dbReference>
<keyword evidence="1" id="KW-0408">Iron</keyword>
<keyword evidence="1" id="KW-0001">2Fe-2S</keyword>
<feature type="domain" description="FAD-binding FR-type" evidence="2">
    <location>
        <begin position="10"/>
        <end position="107"/>
    </location>
</feature>
<comment type="caution">
    <text evidence="3">The sequence shown here is derived from an EMBL/GenBank/DDBJ whole genome shotgun (WGS) entry which is preliminary data.</text>
</comment>
<gene>
    <name evidence="3" type="ORF">NB231_04675</name>
</gene>
<dbReference type="InterPro" id="IPR001433">
    <property type="entry name" value="OxRdtase_FAD/NAD-bd"/>
</dbReference>
<dbReference type="STRING" id="314278.NB231_04675"/>
<evidence type="ECO:0000313" key="4">
    <source>
        <dbReference type="Proteomes" id="UP000003374"/>
    </source>
</evidence>
<dbReference type="InterPro" id="IPR017938">
    <property type="entry name" value="Riboflavin_synthase-like_b-brl"/>
</dbReference>
<dbReference type="PRINTS" id="PR00410">
    <property type="entry name" value="PHEHYDRXLASE"/>
</dbReference>